<accession>A0A1W6KBT3</accession>
<evidence type="ECO:0000259" key="1">
    <source>
        <dbReference type="Pfam" id="PF12262"/>
    </source>
</evidence>
<dbReference type="RefSeq" id="WP_085681339.1">
    <property type="nucleotide sequence ID" value="NZ_CP020931.1"/>
</dbReference>
<dbReference type="InterPro" id="IPR029058">
    <property type="entry name" value="AB_hydrolase_fold"/>
</dbReference>
<organism evidence="2 3">
    <name type="scientific">Marinobacter salarius</name>
    <dbReference type="NCBI Taxonomy" id="1420917"/>
    <lineage>
        <taxon>Bacteria</taxon>
        <taxon>Pseudomonadati</taxon>
        <taxon>Pseudomonadota</taxon>
        <taxon>Gammaproteobacteria</taxon>
        <taxon>Pseudomonadales</taxon>
        <taxon>Marinobacteraceae</taxon>
        <taxon>Marinobacter</taxon>
    </lineage>
</organism>
<name>A0A1W6KBT3_9GAMM</name>
<dbReference type="GeneID" id="77256776"/>
<dbReference type="InterPro" id="IPR025920">
    <property type="entry name" value="Lipase_bact_N"/>
</dbReference>
<dbReference type="STRING" id="1420917.AU15_15065"/>
<dbReference type="Pfam" id="PF12262">
    <property type="entry name" value="Lipase_bact_N"/>
    <property type="match status" value="1"/>
</dbReference>
<dbReference type="AlphaFoldDB" id="A0A1W6KBT3"/>
<evidence type="ECO:0000313" key="3">
    <source>
        <dbReference type="Proteomes" id="UP000193100"/>
    </source>
</evidence>
<proteinExistence type="predicted"/>
<dbReference type="EMBL" id="CP020931">
    <property type="protein sequence ID" value="ARM84895.1"/>
    <property type="molecule type" value="Genomic_DNA"/>
</dbReference>
<reference evidence="2 3" key="1">
    <citation type="submission" date="2017-04" db="EMBL/GenBank/DDBJ databases">
        <title>Genome Sequence of Marinobacter salarius strain SMR5 Isolated from a culture of the Diatom Skeletonema marinoi.</title>
        <authorList>
            <person name="Topel M."/>
            <person name="Pinder M.I.M."/>
            <person name="Johansson O.N."/>
            <person name="Kourtchenko O."/>
            <person name="Godhe A."/>
            <person name="Clarke A.K."/>
        </authorList>
    </citation>
    <scope>NUCLEOTIDE SEQUENCE [LARGE SCALE GENOMIC DNA]</scope>
    <source>
        <strain evidence="2 3">SMR5</strain>
    </source>
</reference>
<feature type="domain" description="Bacterial virulence factor lipase N-terminal" evidence="1">
    <location>
        <begin position="199"/>
        <end position="284"/>
    </location>
</feature>
<dbReference type="SUPFAM" id="SSF53474">
    <property type="entry name" value="alpha/beta-Hydrolases"/>
    <property type="match status" value="2"/>
</dbReference>
<sequence>MFKKTLISLAVASSLGLTGCFDSAGSGSSNADPDYKISNPNFDGKTWPLFNPVTGDLPIPNDLIFRSDNPATTISEADGSFSVADSSPPVTTALNQLSGASTVAPPVVQFNGQIDADSVDSRAFIFADPTDPTSLIPNPNQNVFLIELQYAGGDPVQGLGAGESPTIPLAITAQVAAGAAPQDLSGRDQAQAGAYLGSLAQSPDYVAEVVTLDGDSAIRINPTKPLNPFKRYLVVVTNEVLDVNGDPIIKSPLYTDVSDPNAVLGNPTALAPVRRIVDGFWEKVAANFFGVPNQARPGNALTEDDIAISYSFTTSNDQRVLQYIADPKAFLKETILGSVRFGAVSDAREAGETDFFALNTIGNNAVAAADATADGQADALVGAFTTANLLPTPSDQSSTASFGAPQDVTQVSAVASQFVDFGQVNLVQGTIDLPYYLAVPTGSSDAEGSVINTQSWTANAALAAAAGDQLGVSLAQSDPTVSQVVNYRFPFPAETQEVTVPIMVFYPAGYDGSTPLETVMYMHGITTDRSSALTFGSALAHNSQVAVVVIDQPLHGVTPFSTAEQEGLAEQLLTSGQEGGLPASLAPSEANIDAVIAGQIAVGFTAGALSVDAATASTVVTAVVAGGSTEDFGAPAAQAPLLDAAIRSLRSFENTVANAGSTVPGIAKTENERHFDFTANAANMPTAMTATSGESGSLFINLTNFTNSRDKNRQAIVDLLNVRASLGGLDFDGTAGADLDASSVYFTGHSLGTIVGAPFVAVANESSNPDDDIVAAQLLTPGAGIVRLLENSPAFAPQILGGLQAAAGLEQGDADLETFFNVFQAALDSADPINFAASLNASGSAVLLSQVNGDQVIPNDPLANPLGQAFDAYLSGTEPFAELLGATAVTGSGTPIPLDNAAITRYLAGTHSTPVLPQGGELDVRVFTEMVSQTATVIGAMGTAVVPDAGLDPDITEIVQQD</sequence>
<dbReference type="PROSITE" id="PS51257">
    <property type="entry name" value="PROKAR_LIPOPROTEIN"/>
    <property type="match status" value="1"/>
</dbReference>
<dbReference type="Proteomes" id="UP000193100">
    <property type="component" value="Chromosome"/>
</dbReference>
<gene>
    <name evidence="2" type="primary">volA</name>
    <name evidence="2" type="ORF">MARSALSMR5_02847</name>
</gene>
<protein>
    <submittedName>
        <fullName evidence="2">Lysophospholipase VolA</fullName>
    </submittedName>
</protein>
<dbReference type="Gene3D" id="3.40.50.1820">
    <property type="entry name" value="alpha/beta hydrolase"/>
    <property type="match status" value="2"/>
</dbReference>
<evidence type="ECO:0000313" key="2">
    <source>
        <dbReference type="EMBL" id="ARM84895.1"/>
    </source>
</evidence>